<dbReference type="PRINTS" id="PR00455">
    <property type="entry name" value="HTHTETR"/>
</dbReference>
<dbReference type="Proteomes" id="UP000452141">
    <property type="component" value="Unassembled WGS sequence"/>
</dbReference>
<comment type="caution">
    <text evidence="4">The sequence shown here is derived from an EMBL/GenBank/DDBJ whole genome shotgun (WGS) entry which is preliminary data.</text>
</comment>
<accession>A0A844FPI0</accession>
<dbReference type="AlphaFoldDB" id="A0A844FPI0"/>
<organism evidence="4 5">
    <name type="scientific">Lactobacillus equicursoris</name>
    <dbReference type="NCBI Taxonomy" id="420645"/>
    <lineage>
        <taxon>Bacteria</taxon>
        <taxon>Bacillati</taxon>
        <taxon>Bacillota</taxon>
        <taxon>Bacilli</taxon>
        <taxon>Lactobacillales</taxon>
        <taxon>Lactobacillaceae</taxon>
        <taxon>Lactobacillus</taxon>
    </lineage>
</organism>
<feature type="domain" description="HTH tetR-type" evidence="3">
    <location>
        <begin position="11"/>
        <end position="71"/>
    </location>
</feature>
<evidence type="ECO:0000313" key="4">
    <source>
        <dbReference type="EMBL" id="MST80143.1"/>
    </source>
</evidence>
<gene>
    <name evidence="4" type="ORF">FYJ61_06705</name>
</gene>
<dbReference type="InterPro" id="IPR001647">
    <property type="entry name" value="HTH_TetR"/>
</dbReference>
<dbReference type="Gene3D" id="1.10.357.10">
    <property type="entry name" value="Tetracycline Repressor, domain 2"/>
    <property type="match status" value="1"/>
</dbReference>
<evidence type="ECO:0000259" key="3">
    <source>
        <dbReference type="PROSITE" id="PS50977"/>
    </source>
</evidence>
<evidence type="ECO:0000256" key="1">
    <source>
        <dbReference type="ARBA" id="ARBA00023125"/>
    </source>
</evidence>
<sequence>MPKQTFFNLPKEKRDRIIAAAKEVFSKNSYEEASINQIVKLARIPRGSFYQYFEDKDDLYGYLSSQMFLRMIDAARQKLPECDYDPFKLSEQILPSWLEELFTGEDSSFYYRRLEMFHRRQMPHLKRQVLDNRLLDNCLSDEEMAKITAKVKLGDASDFDFMVQCISMAFYNSIRAGFINYEATGDANLDELKTELLRNLHYLEVGFEK</sequence>
<evidence type="ECO:0000256" key="2">
    <source>
        <dbReference type="PROSITE-ProRule" id="PRU00335"/>
    </source>
</evidence>
<reference evidence="4 5" key="1">
    <citation type="submission" date="2019-08" db="EMBL/GenBank/DDBJ databases">
        <title>In-depth cultivation of the pig gut microbiome towards novel bacterial diversity and tailored functional studies.</title>
        <authorList>
            <person name="Wylensek D."/>
            <person name="Hitch T.C.A."/>
            <person name="Clavel T."/>
        </authorList>
    </citation>
    <scope>NUCLEOTIDE SEQUENCE [LARGE SCALE GENOMIC DNA]</scope>
    <source>
        <strain evidence="4 5">WCA-470BD-2E</strain>
    </source>
</reference>
<dbReference type="EMBL" id="VUMW01000017">
    <property type="protein sequence ID" value="MST80143.1"/>
    <property type="molecule type" value="Genomic_DNA"/>
</dbReference>
<dbReference type="GO" id="GO:0003677">
    <property type="term" value="F:DNA binding"/>
    <property type="evidence" value="ECO:0007669"/>
    <property type="project" value="UniProtKB-UniRule"/>
</dbReference>
<dbReference type="SUPFAM" id="SSF46689">
    <property type="entry name" value="Homeodomain-like"/>
    <property type="match status" value="1"/>
</dbReference>
<protein>
    <submittedName>
        <fullName evidence="4">TetR/AcrR family transcriptional regulator</fullName>
    </submittedName>
</protein>
<feature type="DNA-binding region" description="H-T-H motif" evidence="2">
    <location>
        <begin position="34"/>
        <end position="53"/>
    </location>
</feature>
<dbReference type="RefSeq" id="WP_009557377.1">
    <property type="nucleotide sequence ID" value="NZ_VUMW01000017.1"/>
</dbReference>
<evidence type="ECO:0000313" key="5">
    <source>
        <dbReference type="Proteomes" id="UP000452141"/>
    </source>
</evidence>
<dbReference type="PROSITE" id="PS50977">
    <property type="entry name" value="HTH_TETR_2"/>
    <property type="match status" value="1"/>
</dbReference>
<dbReference type="InterPro" id="IPR050624">
    <property type="entry name" value="HTH-type_Tx_Regulator"/>
</dbReference>
<proteinExistence type="predicted"/>
<dbReference type="Pfam" id="PF00440">
    <property type="entry name" value="TetR_N"/>
    <property type="match status" value="1"/>
</dbReference>
<dbReference type="PANTHER" id="PTHR43479:SF11">
    <property type="entry name" value="ACREF_ENVCD OPERON REPRESSOR-RELATED"/>
    <property type="match status" value="1"/>
</dbReference>
<name>A0A844FPI0_9LACO</name>
<dbReference type="InterPro" id="IPR009057">
    <property type="entry name" value="Homeodomain-like_sf"/>
</dbReference>
<keyword evidence="1 2" id="KW-0238">DNA-binding</keyword>
<dbReference type="PANTHER" id="PTHR43479">
    <property type="entry name" value="ACREF/ENVCD OPERON REPRESSOR-RELATED"/>
    <property type="match status" value="1"/>
</dbReference>